<feature type="compositionally biased region" description="Basic and acidic residues" evidence="1">
    <location>
        <begin position="94"/>
        <end position="107"/>
    </location>
</feature>
<protein>
    <submittedName>
        <fullName evidence="2">Uncharacterized protein</fullName>
    </submittedName>
</protein>
<accession>A0AAD3XUZ4</accession>
<feature type="compositionally biased region" description="Basic residues" evidence="1">
    <location>
        <begin position="84"/>
        <end position="93"/>
    </location>
</feature>
<sequence>MISVLWMDACEAKEELYSNTEAVNTLKPPLVPAEKNNGVTTLRSRTREIGSRAEATFHPIFADSPIYTGSRFISRACNVIQKDSKRRSRLKHQQIHESLHPRERGAL</sequence>
<proteinExistence type="predicted"/>
<name>A0AAD3XUZ4_NEPGR</name>
<feature type="region of interest" description="Disordered" evidence="1">
    <location>
        <begin position="83"/>
        <end position="107"/>
    </location>
</feature>
<keyword evidence="3" id="KW-1185">Reference proteome</keyword>
<comment type="caution">
    <text evidence="2">The sequence shown here is derived from an EMBL/GenBank/DDBJ whole genome shotgun (WGS) entry which is preliminary data.</text>
</comment>
<organism evidence="2 3">
    <name type="scientific">Nepenthes gracilis</name>
    <name type="common">Slender pitcher plant</name>
    <dbReference type="NCBI Taxonomy" id="150966"/>
    <lineage>
        <taxon>Eukaryota</taxon>
        <taxon>Viridiplantae</taxon>
        <taxon>Streptophyta</taxon>
        <taxon>Embryophyta</taxon>
        <taxon>Tracheophyta</taxon>
        <taxon>Spermatophyta</taxon>
        <taxon>Magnoliopsida</taxon>
        <taxon>eudicotyledons</taxon>
        <taxon>Gunneridae</taxon>
        <taxon>Pentapetalae</taxon>
        <taxon>Caryophyllales</taxon>
        <taxon>Nepenthaceae</taxon>
        <taxon>Nepenthes</taxon>
    </lineage>
</organism>
<evidence type="ECO:0000313" key="3">
    <source>
        <dbReference type="Proteomes" id="UP001279734"/>
    </source>
</evidence>
<dbReference type="Proteomes" id="UP001279734">
    <property type="component" value="Unassembled WGS sequence"/>
</dbReference>
<gene>
    <name evidence="2" type="ORF">Nepgr_020124</name>
</gene>
<dbReference type="EMBL" id="BSYO01000019">
    <property type="protein sequence ID" value="GMH18283.1"/>
    <property type="molecule type" value="Genomic_DNA"/>
</dbReference>
<reference evidence="2" key="1">
    <citation type="submission" date="2023-05" db="EMBL/GenBank/DDBJ databases">
        <title>Nepenthes gracilis genome sequencing.</title>
        <authorList>
            <person name="Fukushima K."/>
        </authorList>
    </citation>
    <scope>NUCLEOTIDE SEQUENCE</scope>
    <source>
        <strain evidence="2">SING2019-196</strain>
    </source>
</reference>
<dbReference type="AlphaFoldDB" id="A0AAD3XUZ4"/>
<evidence type="ECO:0000256" key="1">
    <source>
        <dbReference type="SAM" id="MobiDB-lite"/>
    </source>
</evidence>
<evidence type="ECO:0000313" key="2">
    <source>
        <dbReference type="EMBL" id="GMH18283.1"/>
    </source>
</evidence>